<evidence type="ECO:0000313" key="2">
    <source>
        <dbReference type="Proteomes" id="UP000288351"/>
    </source>
</evidence>
<dbReference type="STRING" id="68570.DC74_7243"/>
<accession>A0A059WIQ7</accession>
<gene>
    <name evidence="1" type="ORF">SALB_08209</name>
</gene>
<name>A0A059WIQ7_STRNR</name>
<sequence>MGIDTVGLPVTELKLPLRVGGAQFDLNLDPTVAWQCLPLPHDVQSPKGPVHDLEKRLLALARARVSNELRLQTSFRGDLGIADLAVGNEALSRALSEAEIAQVAEHAAVFPPAARDGDGRWQDVLDDWAEHDGAAPETVTVARALNVLLGDVSRTGVPSRPTVQRRPTR</sequence>
<protein>
    <submittedName>
        <fullName evidence="1">Uncharacterized protein</fullName>
    </submittedName>
</protein>
<dbReference type="RefSeq" id="WP_016576571.1">
    <property type="nucleotide sequence ID" value="NZ_CP007574.1"/>
</dbReference>
<reference evidence="1 2" key="1">
    <citation type="journal article" date="2019" name="Microbiol. Resour. Announc.">
        <title>Draft Genome Sequence of the Most Traditional epsilon-Poly-l-Lysine Producer, Streptomyces albulus NBRC14147.</title>
        <authorList>
            <person name="Yamanaka K."/>
            <person name="Hamano Y."/>
        </authorList>
    </citation>
    <scope>NUCLEOTIDE SEQUENCE [LARGE SCALE GENOMIC DNA]</scope>
    <source>
        <strain evidence="1 2">NBRC 14147</strain>
    </source>
</reference>
<comment type="caution">
    <text evidence="1">The sequence shown here is derived from an EMBL/GenBank/DDBJ whole genome shotgun (WGS) entry which is preliminary data.</text>
</comment>
<proteinExistence type="predicted"/>
<organism evidence="1 2">
    <name type="scientific">Streptomyces noursei</name>
    <name type="common">Streptomyces albulus</name>
    <dbReference type="NCBI Taxonomy" id="1971"/>
    <lineage>
        <taxon>Bacteria</taxon>
        <taxon>Bacillati</taxon>
        <taxon>Actinomycetota</taxon>
        <taxon>Actinomycetes</taxon>
        <taxon>Kitasatosporales</taxon>
        <taxon>Streptomycetaceae</taxon>
        <taxon>Streptomyces</taxon>
    </lineage>
</organism>
<dbReference type="EMBL" id="BHXC01000007">
    <property type="protein sequence ID" value="GCB95405.1"/>
    <property type="molecule type" value="Genomic_DNA"/>
</dbReference>
<dbReference type="Proteomes" id="UP000288351">
    <property type="component" value="Unassembled WGS sequence"/>
</dbReference>
<evidence type="ECO:0000313" key="1">
    <source>
        <dbReference type="EMBL" id="GCB95405.1"/>
    </source>
</evidence>
<dbReference type="AlphaFoldDB" id="A0A059WIQ7"/>